<dbReference type="Proteomes" id="UP000236161">
    <property type="component" value="Unassembled WGS sequence"/>
</dbReference>
<keyword evidence="2" id="KW-1185">Reference proteome</keyword>
<sequence length="161" mass="18495">MEEKRRTVENLYDGIADGTPEKVAALLEPDVEWWFHGPPGREHMMRVLTGVEEEHHRRFKFRPRRVEEVGKWVVAEGWEAGDDAYWVHVWAVEGGVITQFREYFNTRITVRELEARAPAPAEGQTAACFVGGKIAVCPAMWVSREWEEGLGRPLPWLVLAI</sequence>
<dbReference type="SUPFAM" id="SSF54427">
    <property type="entry name" value="NTF2-like"/>
    <property type="match status" value="1"/>
</dbReference>
<dbReference type="AlphaFoldDB" id="A0A2I0BH58"/>
<dbReference type="PANTHER" id="PTHR33703:SF16">
    <property type="entry name" value="OS05G0342100 PROTEIN"/>
    <property type="match status" value="1"/>
</dbReference>
<proteinExistence type="predicted"/>
<accession>A0A2I0BH58</accession>
<dbReference type="Pfam" id="PF07107">
    <property type="entry name" value="WI12"/>
    <property type="match status" value="1"/>
</dbReference>
<dbReference type="STRING" id="1088818.A0A2I0BH58"/>
<gene>
    <name evidence="1" type="primary">WUN1</name>
    <name evidence="1" type="ORF">AXF42_Ash004614</name>
</gene>
<dbReference type="PANTHER" id="PTHR33703">
    <property type="entry name" value="OS07G0691300 PROTEIN"/>
    <property type="match status" value="1"/>
</dbReference>
<reference evidence="1 2" key="1">
    <citation type="journal article" date="2017" name="Nature">
        <title>The Apostasia genome and the evolution of orchids.</title>
        <authorList>
            <person name="Zhang G.Q."/>
            <person name="Liu K.W."/>
            <person name="Li Z."/>
            <person name="Lohaus R."/>
            <person name="Hsiao Y.Y."/>
            <person name="Niu S.C."/>
            <person name="Wang J.Y."/>
            <person name="Lin Y.C."/>
            <person name="Xu Q."/>
            <person name="Chen L.J."/>
            <person name="Yoshida K."/>
            <person name="Fujiwara S."/>
            <person name="Wang Z.W."/>
            <person name="Zhang Y.Q."/>
            <person name="Mitsuda N."/>
            <person name="Wang M."/>
            <person name="Liu G.H."/>
            <person name="Pecoraro L."/>
            <person name="Huang H.X."/>
            <person name="Xiao X.J."/>
            <person name="Lin M."/>
            <person name="Wu X.Y."/>
            <person name="Wu W.L."/>
            <person name="Chen Y.Y."/>
            <person name="Chang S.B."/>
            <person name="Sakamoto S."/>
            <person name="Ohme-Takagi M."/>
            <person name="Yagi M."/>
            <person name="Zeng S.J."/>
            <person name="Shen C.Y."/>
            <person name="Yeh C.M."/>
            <person name="Luo Y.B."/>
            <person name="Tsai W.C."/>
            <person name="Van de Peer Y."/>
            <person name="Liu Z.J."/>
        </authorList>
    </citation>
    <scope>NUCLEOTIDE SEQUENCE [LARGE SCALE GENOMIC DNA]</scope>
    <source>
        <strain evidence="2">cv. Shenzhen</strain>
        <tissue evidence="1">Stem</tissue>
    </source>
</reference>
<dbReference type="EMBL" id="KZ451883">
    <property type="protein sequence ID" value="PKA67122.1"/>
    <property type="molecule type" value="Genomic_DNA"/>
</dbReference>
<dbReference type="InterPro" id="IPR009798">
    <property type="entry name" value="Wun1-like"/>
</dbReference>
<dbReference type="OrthoDB" id="1922476at2759"/>
<name>A0A2I0BH58_9ASPA</name>
<protein>
    <submittedName>
        <fullName evidence="1">Wound-induced protein 1</fullName>
    </submittedName>
</protein>
<dbReference type="InterPro" id="IPR032710">
    <property type="entry name" value="NTF2-like_dom_sf"/>
</dbReference>
<dbReference type="Gene3D" id="3.10.450.50">
    <property type="match status" value="1"/>
</dbReference>
<evidence type="ECO:0000313" key="1">
    <source>
        <dbReference type="EMBL" id="PKA67122.1"/>
    </source>
</evidence>
<organism evidence="1 2">
    <name type="scientific">Apostasia shenzhenica</name>
    <dbReference type="NCBI Taxonomy" id="1088818"/>
    <lineage>
        <taxon>Eukaryota</taxon>
        <taxon>Viridiplantae</taxon>
        <taxon>Streptophyta</taxon>
        <taxon>Embryophyta</taxon>
        <taxon>Tracheophyta</taxon>
        <taxon>Spermatophyta</taxon>
        <taxon>Magnoliopsida</taxon>
        <taxon>Liliopsida</taxon>
        <taxon>Asparagales</taxon>
        <taxon>Orchidaceae</taxon>
        <taxon>Apostasioideae</taxon>
        <taxon>Apostasia</taxon>
    </lineage>
</organism>
<evidence type="ECO:0000313" key="2">
    <source>
        <dbReference type="Proteomes" id="UP000236161"/>
    </source>
</evidence>